<protein>
    <submittedName>
        <fullName evidence="9">CoA pyrophosphatase</fullName>
    </submittedName>
</protein>
<keyword evidence="6" id="KW-0460">Magnesium</keyword>
<evidence type="ECO:0000256" key="1">
    <source>
        <dbReference type="ARBA" id="ARBA00001936"/>
    </source>
</evidence>
<dbReference type="InterPro" id="IPR015797">
    <property type="entry name" value="NUDIX_hydrolase-like_dom_sf"/>
</dbReference>
<evidence type="ECO:0000259" key="8">
    <source>
        <dbReference type="PROSITE" id="PS51462"/>
    </source>
</evidence>
<dbReference type="PANTHER" id="PTHR12992">
    <property type="entry name" value="NUDIX HYDROLASE"/>
    <property type="match status" value="1"/>
</dbReference>
<dbReference type="InterPro" id="IPR045121">
    <property type="entry name" value="CoAse"/>
</dbReference>
<dbReference type="PROSITE" id="PS01293">
    <property type="entry name" value="NUDIX_COA"/>
    <property type="match status" value="1"/>
</dbReference>
<dbReference type="EMBL" id="JAEVLS010000002">
    <property type="protein sequence ID" value="MBM0105535.1"/>
    <property type="molecule type" value="Genomic_DNA"/>
</dbReference>
<keyword evidence="4" id="KW-0479">Metal-binding</keyword>
<keyword evidence="7" id="KW-0464">Manganese</keyword>
<sequence length="212" mass="23652">MSNDRIALRRLIEERLKDSRAVPDPTNAVPAGFAPGDYESIRAYFPAAPIAAAVLVPLVEHDTGLTVLLTQRASHLKNHGGQISFPGGRIEPTDLNPLEAALRETEEEIGITRQHITFAGYLEPQLVLSGYWVTPVVAFVQPGFELRLDCREVESAFEVPLSFILDPVNHRSRQRELGAVTVQVFDIPYRDYNIWGATAGMLMSLYRLLRTE</sequence>
<evidence type="ECO:0000256" key="6">
    <source>
        <dbReference type="ARBA" id="ARBA00022842"/>
    </source>
</evidence>
<comment type="cofactor">
    <cofactor evidence="2">
        <name>Mg(2+)</name>
        <dbReference type="ChEBI" id="CHEBI:18420"/>
    </cofactor>
</comment>
<evidence type="ECO:0000256" key="2">
    <source>
        <dbReference type="ARBA" id="ARBA00001946"/>
    </source>
</evidence>
<evidence type="ECO:0000256" key="4">
    <source>
        <dbReference type="ARBA" id="ARBA00022723"/>
    </source>
</evidence>
<keyword evidence="5" id="KW-0378">Hydrolase</keyword>
<proteinExistence type="inferred from homology"/>
<dbReference type="PANTHER" id="PTHR12992:SF11">
    <property type="entry name" value="MITOCHONDRIAL COENZYME A DIPHOSPHATASE NUDT8"/>
    <property type="match status" value="1"/>
</dbReference>
<evidence type="ECO:0000313" key="10">
    <source>
        <dbReference type="Proteomes" id="UP000661077"/>
    </source>
</evidence>
<comment type="caution">
    <text evidence="9">The sequence shown here is derived from an EMBL/GenBank/DDBJ whole genome shotgun (WGS) entry which is preliminary data.</text>
</comment>
<gene>
    <name evidence="9" type="ORF">JM946_12285</name>
</gene>
<comment type="similarity">
    <text evidence="3">Belongs to the Nudix hydrolase family. PCD1 subfamily.</text>
</comment>
<dbReference type="SUPFAM" id="SSF55811">
    <property type="entry name" value="Nudix"/>
    <property type="match status" value="1"/>
</dbReference>
<dbReference type="Gene3D" id="3.90.79.10">
    <property type="entry name" value="Nucleoside Triphosphate Pyrophosphohydrolase"/>
    <property type="match status" value="1"/>
</dbReference>
<dbReference type="PROSITE" id="PS51462">
    <property type="entry name" value="NUDIX"/>
    <property type="match status" value="1"/>
</dbReference>
<dbReference type="CDD" id="cd03426">
    <property type="entry name" value="NUDIX_CoAse_Nudt7"/>
    <property type="match status" value="1"/>
</dbReference>
<evidence type="ECO:0000313" key="9">
    <source>
        <dbReference type="EMBL" id="MBM0105535.1"/>
    </source>
</evidence>
<dbReference type="Pfam" id="PF00293">
    <property type="entry name" value="NUDIX"/>
    <property type="match status" value="1"/>
</dbReference>
<dbReference type="InterPro" id="IPR000059">
    <property type="entry name" value="NUDIX_hydrolase_NudL_CS"/>
</dbReference>
<dbReference type="InterPro" id="IPR000086">
    <property type="entry name" value="NUDIX_hydrolase_dom"/>
</dbReference>
<organism evidence="9 10">
    <name type="scientific">Steroidobacter gossypii</name>
    <dbReference type="NCBI Taxonomy" id="2805490"/>
    <lineage>
        <taxon>Bacteria</taxon>
        <taxon>Pseudomonadati</taxon>
        <taxon>Pseudomonadota</taxon>
        <taxon>Gammaproteobacteria</taxon>
        <taxon>Steroidobacterales</taxon>
        <taxon>Steroidobacteraceae</taxon>
        <taxon>Steroidobacter</taxon>
    </lineage>
</organism>
<evidence type="ECO:0000256" key="7">
    <source>
        <dbReference type="ARBA" id="ARBA00023211"/>
    </source>
</evidence>
<dbReference type="Proteomes" id="UP000661077">
    <property type="component" value="Unassembled WGS sequence"/>
</dbReference>
<keyword evidence="10" id="KW-1185">Reference proteome</keyword>
<comment type="cofactor">
    <cofactor evidence="1">
        <name>Mn(2+)</name>
        <dbReference type="ChEBI" id="CHEBI:29035"/>
    </cofactor>
</comment>
<reference evidence="9 10" key="1">
    <citation type="journal article" date="2021" name="Int. J. Syst. Evol. Microbiol.">
        <title>Steroidobacter gossypii sp. nov., isolated from soil of cotton cropping field.</title>
        <authorList>
            <person name="Huang R."/>
            <person name="Yang S."/>
            <person name="Zhen C."/>
            <person name="Liu W."/>
        </authorList>
    </citation>
    <scope>NUCLEOTIDE SEQUENCE [LARGE SCALE GENOMIC DNA]</scope>
    <source>
        <strain evidence="9 10">S1-65</strain>
    </source>
</reference>
<name>A0ABS1WX31_9GAMM</name>
<evidence type="ECO:0000256" key="5">
    <source>
        <dbReference type="ARBA" id="ARBA00022801"/>
    </source>
</evidence>
<evidence type="ECO:0000256" key="3">
    <source>
        <dbReference type="ARBA" id="ARBA00006506"/>
    </source>
</evidence>
<feature type="domain" description="Nudix hydrolase" evidence="8">
    <location>
        <begin position="49"/>
        <end position="181"/>
    </location>
</feature>
<accession>A0ABS1WX31</accession>
<dbReference type="RefSeq" id="WP_203167574.1">
    <property type="nucleotide sequence ID" value="NZ_JAEVLS010000002.1"/>
</dbReference>